<dbReference type="Gene3D" id="6.20.50.80">
    <property type="match status" value="1"/>
</dbReference>
<dbReference type="FunFam" id="2.40.40.20:FF:000019">
    <property type="entry name" value="DNA-directed RNA polymerase II subunit RPB1"/>
    <property type="match status" value="1"/>
</dbReference>
<dbReference type="Gene3D" id="3.30.1360.140">
    <property type="match status" value="1"/>
</dbReference>
<keyword evidence="4 16" id="KW-0240">DNA-directed RNA polymerase</keyword>
<dbReference type="NCBIfam" id="NF006336">
    <property type="entry name" value="PRK08566.1"/>
    <property type="match status" value="1"/>
</dbReference>
<dbReference type="InParanoid" id="A0A0G4GF88"/>
<dbReference type="CDD" id="cd02733">
    <property type="entry name" value="RNAP_II_RPB1_N"/>
    <property type="match status" value="1"/>
</dbReference>
<keyword evidence="12" id="KW-0238">DNA-binding</keyword>
<dbReference type="Pfam" id="PF00623">
    <property type="entry name" value="RNA_pol_Rpb1_2"/>
    <property type="match status" value="1"/>
</dbReference>
<dbReference type="InterPro" id="IPR045867">
    <property type="entry name" value="DNA-dir_RpoC_beta_prime"/>
</dbReference>
<dbReference type="InterPro" id="IPR042102">
    <property type="entry name" value="RNA_pol_Rpb1_3_sf"/>
</dbReference>
<feature type="compositionally biased region" description="Acidic residues" evidence="17">
    <location>
        <begin position="200"/>
        <end position="212"/>
    </location>
</feature>
<evidence type="ECO:0000256" key="3">
    <source>
        <dbReference type="ARBA" id="ARBA00011730"/>
    </source>
</evidence>
<name>A0A0G4GF88_VITBC</name>
<dbReference type="InterPro" id="IPR007081">
    <property type="entry name" value="RNA_pol_Rpb1_5"/>
</dbReference>
<dbReference type="PANTHER" id="PTHR19376">
    <property type="entry name" value="DNA-DIRECTED RNA POLYMERASE"/>
    <property type="match status" value="1"/>
</dbReference>
<keyword evidence="5" id="KW-0597">Phosphoprotein</keyword>
<comment type="function">
    <text evidence="16">DNA-dependent RNA polymerase catalyzes the transcription of DNA into RNA using the four ribonucleoside triphosphates as substrates.</text>
</comment>
<keyword evidence="8" id="KW-0479">Metal-binding</keyword>
<dbReference type="SMART" id="SM00663">
    <property type="entry name" value="RPOLA_N"/>
    <property type="match status" value="1"/>
</dbReference>
<evidence type="ECO:0000256" key="1">
    <source>
        <dbReference type="ARBA" id="ARBA00004123"/>
    </source>
</evidence>
<dbReference type="FunFam" id="4.10.860.120:FF:000003">
    <property type="entry name" value="DNA-directed RNA polymerase subunit"/>
    <property type="match status" value="1"/>
</dbReference>
<feature type="domain" description="RNA polymerase N-terminal" evidence="18">
    <location>
        <begin position="249"/>
        <end position="552"/>
    </location>
</feature>
<evidence type="ECO:0000256" key="12">
    <source>
        <dbReference type="ARBA" id="ARBA00023125"/>
    </source>
</evidence>
<dbReference type="GO" id="GO:0003677">
    <property type="term" value="F:DNA binding"/>
    <property type="evidence" value="ECO:0007669"/>
    <property type="project" value="UniProtKB-KW"/>
</dbReference>
<dbReference type="Pfam" id="PF04992">
    <property type="entry name" value="RNA_pol_Rpb1_6"/>
    <property type="match status" value="1"/>
</dbReference>
<dbReference type="STRING" id="1169540.A0A0G4GF88"/>
<dbReference type="FunFam" id="1.10.150.390:FF:000001">
    <property type="entry name" value="DNA-directed RNA polymerase subunit"/>
    <property type="match status" value="1"/>
</dbReference>
<dbReference type="InterPro" id="IPR007075">
    <property type="entry name" value="RNA_pol_Rpb1_6"/>
</dbReference>
<feature type="compositionally biased region" description="Low complexity" evidence="17">
    <location>
        <begin position="1643"/>
        <end position="1667"/>
    </location>
</feature>
<evidence type="ECO:0000256" key="17">
    <source>
        <dbReference type="SAM" id="MobiDB-lite"/>
    </source>
</evidence>
<dbReference type="InterPro" id="IPR000684">
    <property type="entry name" value="RNA_pol_II_repeat_euk"/>
</dbReference>
<keyword evidence="20" id="KW-1185">Reference proteome</keyword>
<dbReference type="Proteomes" id="UP000041254">
    <property type="component" value="Unassembled WGS sequence"/>
</dbReference>
<dbReference type="PROSITE" id="PS00115">
    <property type="entry name" value="RNA_POL_II_REPEAT"/>
    <property type="match status" value="2"/>
</dbReference>
<gene>
    <name evidence="19" type="ORF">Vbra_17567</name>
</gene>
<evidence type="ECO:0000313" key="20">
    <source>
        <dbReference type="Proteomes" id="UP000041254"/>
    </source>
</evidence>
<dbReference type="InterPro" id="IPR007083">
    <property type="entry name" value="RNA_pol_Rpb1_4"/>
</dbReference>
<dbReference type="Pfam" id="PF04990">
    <property type="entry name" value="RNA_pol_Rpb1_7"/>
    <property type="match status" value="1"/>
</dbReference>
<dbReference type="Pfam" id="PF05000">
    <property type="entry name" value="RNA_pol_Rpb1_4"/>
    <property type="match status" value="1"/>
</dbReference>
<comment type="subcellular location">
    <subcellularLocation>
        <location evidence="1">Nucleus</location>
    </subcellularLocation>
</comment>
<feature type="region of interest" description="Disordered" evidence="17">
    <location>
        <begin position="1734"/>
        <end position="1921"/>
    </location>
</feature>
<dbReference type="Gene3D" id="2.40.40.20">
    <property type="match status" value="1"/>
</dbReference>
<dbReference type="EC" id="2.7.7.6" evidence="16"/>
<evidence type="ECO:0000256" key="2">
    <source>
        <dbReference type="ARBA" id="ARBA00006460"/>
    </source>
</evidence>
<dbReference type="CDD" id="cd02584">
    <property type="entry name" value="RNAP_II_Rpb1_C"/>
    <property type="match status" value="1"/>
</dbReference>
<dbReference type="InterPro" id="IPR038593">
    <property type="entry name" value="RNA_pol_Rpb1_7_sf"/>
</dbReference>
<dbReference type="InterPro" id="IPR007073">
    <property type="entry name" value="RNA_pol_Rpb1_7"/>
</dbReference>
<dbReference type="GO" id="GO:0006366">
    <property type="term" value="P:transcription by RNA polymerase II"/>
    <property type="evidence" value="ECO:0007669"/>
    <property type="project" value="InterPro"/>
</dbReference>
<evidence type="ECO:0000256" key="4">
    <source>
        <dbReference type="ARBA" id="ARBA00022478"/>
    </source>
</evidence>
<dbReference type="PhylomeDB" id="A0A0G4GF88"/>
<dbReference type="Gene3D" id="4.10.860.120">
    <property type="entry name" value="RNA polymerase II, clamp domain"/>
    <property type="match status" value="1"/>
</dbReference>
<evidence type="ECO:0000256" key="13">
    <source>
        <dbReference type="ARBA" id="ARBA00023163"/>
    </source>
</evidence>
<dbReference type="InterPro" id="IPR006592">
    <property type="entry name" value="RNA_pol_N"/>
</dbReference>
<dbReference type="GO" id="GO:0005665">
    <property type="term" value="C:RNA polymerase II, core complex"/>
    <property type="evidence" value="ECO:0007669"/>
    <property type="project" value="TreeGrafter"/>
</dbReference>
<dbReference type="SUPFAM" id="SSF64484">
    <property type="entry name" value="beta and beta-prime subunits of DNA dependent RNA-polymerase"/>
    <property type="match status" value="1"/>
</dbReference>
<evidence type="ECO:0000256" key="6">
    <source>
        <dbReference type="ARBA" id="ARBA00022679"/>
    </source>
</evidence>
<dbReference type="InterPro" id="IPR007066">
    <property type="entry name" value="RNA_pol_Rpb1_3"/>
</dbReference>
<dbReference type="InterPro" id="IPR038120">
    <property type="entry name" value="Rpb1_funnel_sf"/>
</dbReference>
<dbReference type="FunCoup" id="A0A0G4GF88">
    <property type="interactions" value="435"/>
</dbReference>
<evidence type="ECO:0000256" key="15">
    <source>
        <dbReference type="ARBA" id="ARBA00048552"/>
    </source>
</evidence>
<evidence type="ECO:0000256" key="7">
    <source>
        <dbReference type="ARBA" id="ARBA00022695"/>
    </source>
</evidence>
<feature type="region of interest" description="Disordered" evidence="17">
    <location>
        <begin position="1643"/>
        <end position="1681"/>
    </location>
</feature>
<evidence type="ECO:0000256" key="11">
    <source>
        <dbReference type="ARBA" id="ARBA00022842"/>
    </source>
</evidence>
<dbReference type="Pfam" id="PF04998">
    <property type="entry name" value="RNA_pol_Rpb1_5"/>
    <property type="match status" value="1"/>
</dbReference>
<dbReference type="InterPro" id="IPR000722">
    <property type="entry name" value="RNA_pol_asu"/>
</dbReference>
<feature type="compositionally biased region" description="Low complexity" evidence="17">
    <location>
        <begin position="1802"/>
        <end position="1821"/>
    </location>
</feature>
<dbReference type="Pfam" id="PF04997">
    <property type="entry name" value="RNA_pol_Rpb1_1"/>
    <property type="match status" value="1"/>
</dbReference>
<evidence type="ECO:0000313" key="19">
    <source>
        <dbReference type="EMBL" id="CEM27812.1"/>
    </source>
</evidence>
<comment type="catalytic activity">
    <reaction evidence="15 16">
        <text>RNA(n) + a ribonucleoside 5'-triphosphate = RNA(n+1) + diphosphate</text>
        <dbReference type="Rhea" id="RHEA:21248"/>
        <dbReference type="Rhea" id="RHEA-COMP:14527"/>
        <dbReference type="Rhea" id="RHEA-COMP:17342"/>
        <dbReference type="ChEBI" id="CHEBI:33019"/>
        <dbReference type="ChEBI" id="CHEBI:61557"/>
        <dbReference type="ChEBI" id="CHEBI:140395"/>
        <dbReference type="EC" id="2.7.7.6"/>
    </reaction>
</comment>
<dbReference type="PANTHER" id="PTHR19376:SF37">
    <property type="entry name" value="DNA-DIRECTED RNA POLYMERASE II SUBUNIT RPB1"/>
    <property type="match status" value="1"/>
</dbReference>
<comment type="subunit">
    <text evidence="3">Component of the RNA polymerase II (Pol II) complex consisting of 12 subunits.</text>
</comment>
<keyword evidence="11" id="KW-0460">Magnesium</keyword>
<evidence type="ECO:0000256" key="14">
    <source>
        <dbReference type="ARBA" id="ARBA00023242"/>
    </source>
</evidence>
<keyword evidence="7 16" id="KW-0548">Nucleotidyltransferase</keyword>
<keyword evidence="9" id="KW-0677">Repeat</keyword>
<keyword evidence="10" id="KW-0862">Zinc</keyword>
<evidence type="ECO:0000256" key="8">
    <source>
        <dbReference type="ARBA" id="ARBA00022723"/>
    </source>
</evidence>
<dbReference type="EMBL" id="CDMY01000644">
    <property type="protein sequence ID" value="CEM27812.1"/>
    <property type="molecule type" value="Genomic_DNA"/>
</dbReference>
<sequence>MTTASDLNNPFSRAELKRVKEIQFGVLSPQQLQAMSVCKVEHAEMYEKGLPKRGGLQDPRMGTIDFRVACETCGMSQYECPGHFGHLELAKPMYLPGYIKTVLKVLRCVCYSCSRILVNHGDAKVKRILKGRLAGPKFNKERLAYVMKLANSVKKCDFQEDTTEENQASGLQSGGCGSRQPKYSRTGVQIVLEWKKDDKDMEDEPDPGDDEERDSKRNLTAEEAHAILKRISPEDMETLGFDPVRSQPAWMICSILPIPPPAVRPSVLFGGSDRSEDDLTNKLNDIVKINAVVKKQENSGAPVHIVNEYAKTLQWHIITLIDNGIPGLPVAATRSKKPIKAIRARLKGKEGRLRGNLMGKRCDFSARTVITGDPNLAIDQVGVPRSIAMNLTFPETVTAHNIHELKRLVANGPNEWPGARFIVRDDGTRYDLRHTRGSAEQSLEYGYKVERHMRDDDLVLFNRQPSLHKMSIMGHRVKVLPYSTFRLNLSVTPPYNADFDGDEMNMHLAQTHETRSEIKHLMQVPRQIVSPQGNKPVMGIIQDSLLGISKFTRRDTFLDKAMLMNLLMWLPDWDGNIPTPAILKPECLWTAKQVISLLLQDERINLQRPGNRAGEKENPNFSASDGHVIIRKGEHLAGVIDKRTTGSSSGSLVHILFHECGPEKTNYYLTYAQKVVNYWLLNYGFSVGVADIIPADTTVSSVGEALNKSKEEVKKLVGEAQTGKLKTQPGKTMFESFESQVNQELNKARDTSGKIASESLDEKNNIIAMVSAGSKGSSINISQIMACVGQQNVEGKRIPFGFANRTLPHFTKDDYGPESRGFVENSYLSGLTPQEFFFHAMGGREGIIDTACKTSETGYIQRRLIKAMEDVQVQYDRTVRNSLGNVIQFLYGEDGMAGEFIEDQVLDFMKMNNDKLEETYRHDYELPPDDRGMERPNDNYGTGWLSDRVRQQLIAKKDDSDPPLNDLEGINSLEKELKDIKEAKHRLCTEYFKDGEAKQHLPINIERIIENARNQFPRRGSLNDPHNERFSPVTICRAVDKLLEELKVVQGDDEITQEIQQNARGLLTCHLRAALGSRKLMEKDQLTEQAFECVLGAVREQFFKSLAHPGEVVGALAAQSIGEPATQMTLNTFHFAGVSAKNVTLGVPRLRELINVAKTVKTPGLTVFLKPEYVHDRDKVREVSTNLEMCNLDKLISYWTIIYDPDIKSSITEDREWVEEYFDWADAERGEEVVSPWVLRVVLDSKVFNDKRLEMQQIGERVTEEFGYNFVSVIQTDDNAEELVMRIRLKPSPEGEEAENEEEVTLRQIAEALPMVRIKGIVDIKKVYMREENKVTYLENGSFMRTKEWVMDTDGVNLPAVLAADDVDHTRTISNSIVEVAETLGIEAVRASLLNEVRRVISFDGSYVNYRHLAVLCDIMTARGTLTSITRHGINRIDRGPMMKCSFEETVEILVDAAMFAETDEMKGITENIMLGQLCRFGTGAFDIMIDEDGVAACTGTAEGQDLLAADAADFLHDNYLGAPAAALHSLQSMSGLFSPAQPQSPDLPHTLTSPMQAAFMNELPQTKKGQYSDVNALFSPEPGGGERFMDQGPMSPAFQAPMSPQYRPGAGAGPLSPIYQAPFSPAPLSPAYRPAGAAAAAGRAGPMSRRPFSPSYSPTSPSYGAPMSPRPMGAQATTPGYGMRAMTPGYQVGGRMLSPGYSPTSPSGVPGYNPASPAYNRMGGYRPTSPAYAPLSPGGYRPTSPGHAPLSPGYRPPLSPGYIQSGRRGGAGAAGPVSPGYSPSSPAYTPQSPNYGPQPRAAAYSPTSPKYSPSSPAYSPRQSEPQDASPKAAVSSPSQSYELASPSEEPPSAQQPRSGGQIRPDAGSPESPAYSEEGGPHSPHHGGPQSPGAMPFGASPPDPAHPDPAERPVPEDETEE</sequence>
<dbReference type="InterPro" id="IPR044893">
    <property type="entry name" value="RNA_pol_Rpb1_clamp_domain"/>
</dbReference>
<dbReference type="Pfam" id="PF04983">
    <property type="entry name" value="RNA_pol_Rpb1_3"/>
    <property type="match status" value="1"/>
</dbReference>
<dbReference type="Gene3D" id="6.10.250.2940">
    <property type="match status" value="1"/>
</dbReference>
<dbReference type="FunFam" id="1.10.132.30:FF:000001">
    <property type="entry name" value="DNA-directed RNA polymerase subunit"/>
    <property type="match status" value="1"/>
</dbReference>
<evidence type="ECO:0000256" key="9">
    <source>
        <dbReference type="ARBA" id="ARBA00022737"/>
    </source>
</evidence>
<evidence type="ECO:0000259" key="18">
    <source>
        <dbReference type="SMART" id="SM00663"/>
    </source>
</evidence>
<dbReference type="FunFam" id="1.10.274.100:FF:000001">
    <property type="entry name" value="DNA-directed RNA polymerase subunit"/>
    <property type="match status" value="1"/>
</dbReference>
<dbReference type="InterPro" id="IPR007080">
    <property type="entry name" value="RNA_pol_Rpb1_1"/>
</dbReference>
<evidence type="ECO:0000256" key="10">
    <source>
        <dbReference type="ARBA" id="ARBA00022833"/>
    </source>
</evidence>
<evidence type="ECO:0000256" key="16">
    <source>
        <dbReference type="RuleBase" id="RU004279"/>
    </source>
</evidence>
<keyword evidence="6 16" id="KW-0808">Transferase</keyword>
<dbReference type="GO" id="GO:0046872">
    <property type="term" value="F:metal ion binding"/>
    <property type="evidence" value="ECO:0007669"/>
    <property type="project" value="UniProtKB-KW"/>
</dbReference>
<dbReference type="VEuPathDB" id="CryptoDB:Vbra_17567"/>
<dbReference type="Gene3D" id="1.10.132.30">
    <property type="match status" value="1"/>
</dbReference>
<accession>A0A0G4GF88</accession>
<dbReference type="GO" id="GO:0003899">
    <property type="term" value="F:DNA-directed RNA polymerase activity"/>
    <property type="evidence" value="ECO:0007669"/>
    <property type="project" value="UniProtKB-EC"/>
</dbReference>
<keyword evidence="13 16" id="KW-0804">Transcription</keyword>
<comment type="similarity">
    <text evidence="2 16">Belongs to the RNA polymerase beta' chain family.</text>
</comment>
<feature type="compositionally biased region" description="Low complexity" evidence="17">
    <location>
        <begin position="1775"/>
        <end position="1789"/>
    </location>
</feature>
<feature type="compositionally biased region" description="Low complexity" evidence="17">
    <location>
        <begin position="1845"/>
        <end position="1859"/>
    </location>
</feature>
<proteinExistence type="inferred from homology"/>
<organism evidence="19 20">
    <name type="scientific">Vitrella brassicaformis (strain CCMP3155)</name>
    <dbReference type="NCBI Taxonomy" id="1169540"/>
    <lineage>
        <taxon>Eukaryota</taxon>
        <taxon>Sar</taxon>
        <taxon>Alveolata</taxon>
        <taxon>Colpodellida</taxon>
        <taxon>Vitrellaceae</taxon>
        <taxon>Vitrella</taxon>
    </lineage>
</organism>
<feature type="region of interest" description="Disordered" evidence="17">
    <location>
        <begin position="194"/>
        <end position="219"/>
    </location>
</feature>
<keyword evidence="14" id="KW-0539">Nucleus</keyword>
<dbReference type="Gene3D" id="1.10.274.100">
    <property type="entry name" value="RNA polymerase Rpb1, domain 3"/>
    <property type="match status" value="1"/>
</dbReference>
<evidence type="ECO:0000256" key="5">
    <source>
        <dbReference type="ARBA" id="ARBA00022553"/>
    </source>
</evidence>
<feature type="compositionally biased region" description="Low complexity" evidence="17">
    <location>
        <begin position="1876"/>
        <end position="1893"/>
    </location>
</feature>
<reference evidence="19 20" key="1">
    <citation type="submission" date="2014-11" db="EMBL/GenBank/DDBJ databases">
        <authorList>
            <person name="Zhu J."/>
            <person name="Qi W."/>
            <person name="Song R."/>
        </authorList>
    </citation>
    <scope>NUCLEOTIDE SEQUENCE [LARGE SCALE GENOMIC DNA]</scope>
</reference>
<dbReference type="Gene3D" id="1.10.150.390">
    <property type="match status" value="1"/>
</dbReference>
<feature type="compositionally biased region" description="Basic and acidic residues" evidence="17">
    <location>
        <begin position="1905"/>
        <end position="1915"/>
    </location>
</feature>
<dbReference type="Gene3D" id="3.30.1490.180">
    <property type="entry name" value="RNA polymerase ii"/>
    <property type="match status" value="1"/>
</dbReference>
<protein>
    <recommendedName>
        <fullName evidence="16">DNA-directed RNA polymerase subunit</fullName>
        <ecNumber evidence="16">2.7.7.6</ecNumber>
    </recommendedName>
</protein>
<dbReference type="OMA" id="KPCMGIV"/>
<dbReference type="OrthoDB" id="270392at2759"/>